<dbReference type="CDD" id="cd00139">
    <property type="entry name" value="PIPKc"/>
    <property type="match status" value="1"/>
</dbReference>
<dbReference type="InterPro" id="IPR027484">
    <property type="entry name" value="PInositol-4-P-5-kinase_N"/>
</dbReference>
<evidence type="ECO:0000313" key="5">
    <source>
        <dbReference type="Proteomes" id="UP000189580"/>
    </source>
</evidence>
<dbReference type="RefSeq" id="XP_018733708.1">
    <property type="nucleotide sequence ID" value="XM_018881083.1"/>
</dbReference>
<dbReference type="OrthoDB" id="70770at2759"/>
<keyword evidence="1" id="KW-0547">Nucleotide-binding</keyword>
<reference evidence="4 5" key="1">
    <citation type="submission" date="2016-02" db="EMBL/GenBank/DDBJ databases">
        <title>Complete genome sequence and transcriptome regulation of the pentose utilising yeast Sugiyamaella lignohabitans.</title>
        <authorList>
            <person name="Bellasio M."/>
            <person name="Peymann A."/>
            <person name="Valli M."/>
            <person name="Sipitzky M."/>
            <person name="Graf A."/>
            <person name="Sauer M."/>
            <person name="Marx H."/>
            <person name="Mattanovich D."/>
        </authorList>
    </citation>
    <scope>NUCLEOTIDE SEQUENCE [LARGE SCALE GENOMIC DNA]</scope>
    <source>
        <strain evidence="4 5">CBS 10342</strain>
    </source>
</reference>
<keyword evidence="5" id="KW-1185">Reference proteome</keyword>
<dbReference type="InterPro" id="IPR027483">
    <property type="entry name" value="PInositol-4-P-4/5-kinase_C_sf"/>
</dbReference>
<dbReference type="Pfam" id="PF01504">
    <property type="entry name" value="PIP5K"/>
    <property type="match status" value="2"/>
</dbReference>
<feature type="domain" description="PIPK" evidence="3">
    <location>
        <begin position="311"/>
        <end position="630"/>
    </location>
</feature>
<dbReference type="Proteomes" id="UP000189580">
    <property type="component" value="Chromosome c"/>
</dbReference>
<keyword evidence="1 4" id="KW-0418">Kinase</keyword>
<dbReference type="Gene3D" id="3.30.800.10">
    <property type="entry name" value="Phosphatidylinositol Phosphate Kinase II Beta"/>
    <property type="match status" value="1"/>
</dbReference>
<dbReference type="GO" id="GO:0005886">
    <property type="term" value="C:plasma membrane"/>
    <property type="evidence" value="ECO:0007669"/>
    <property type="project" value="TreeGrafter"/>
</dbReference>
<evidence type="ECO:0000313" key="4">
    <source>
        <dbReference type="EMBL" id="ANB11231.1"/>
    </source>
</evidence>
<organism evidence="4 5">
    <name type="scientific">Sugiyamaella lignohabitans</name>
    <dbReference type="NCBI Taxonomy" id="796027"/>
    <lineage>
        <taxon>Eukaryota</taxon>
        <taxon>Fungi</taxon>
        <taxon>Dikarya</taxon>
        <taxon>Ascomycota</taxon>
        <taxon>Saccharomycotina</taxon>
        <taxon>Dipodascomycetes</taxon>
        <taxon>Dipodascales</taxon>
        <taxon>Trichomonascaceae</taxon>
        <taxon>Sugiyamaella</taxon>
    </lineage>
</organism>
<dbReference type="GO" id="GO:0005524">
    <property type="term" value="F:ATP binding"/>
    <property type="evidence" value="ECO:0007669"/>
    <property type="project" value="UniProtKB-UniRule"/>
</dbReference>
<dbReference type="EMBL" id="CP014500">
    <property type="protein sequence ID" value="ANB11231.1"/>
    <property type="molecule type" value="Genomic_DNA"/>
</dbReference>
<dbReference type="Gene3D" id="3.30.810.10">
    <property type="entry name" value="2-Layer Sandwich"/>
    <property type="match status" value="1"/>
</dbReference>
<feature type="region of interest" description="Disordered" evidence="2">
    <location>
        <begin position="197"/>
        <end position="229"/>
    </location>
</feature>
<dbReference type="SUPFAM" id="SSF56104">
    <property type="entry name" value="SAICAR synthase-like"/>
    <property type="match status" value="1"/>
</dbReference>
<proteinExistence type="predicted"/>
<evidence type="ECO:0000256" key="2">
    <source>
        <dbReference type="SAM" id="MobiDB-lite"/>
    </source>
</evidence>
<dbReference type="PROSITE" id="PS51455">
    <property type="entry name" value="PIPK"/>
    <property type="match status" value="1"/>
</dbReference>
<evidence type="ECO:0000256" key="1">
    <source>
        <dbReference type="PROSITE-ProRule" id="PRU00781"/>
    </source>
</evidence>
<protein>
    <submittedName>
        <fullName evidence="4">1-phosphatidylinositol-4-phosphate 5-kinase</fullName>
    </submittedName>
</protein>
<accession>A0A161HFE4</accession>
<sequence length="642" mass="70289">MLALDTGLFPVSTPAGSPAGVPAAAGCRLQVAATGYVNQDYVVGADINIIFRAPCSHRVPRRPVLSDVNHGIVVPKYGACAQQENRRLARRSAFAYHKVLILECSPDDSGVSVGSDETLNEPTVWKPIDIVAEQAYCSSAPIDNDDDNSSEWSFETGDEAAFTTGQFGTTWSEEDTEATWSAPAASWALSDCPIEIDENESTPESHGEVTLVESPLETSRSDLAESEEITPSKVAEVPCAIADIPTSNSSIDSLVAEIIAVATLYKGLPQLVVSGGLQADSEFELPKTAPLALSKPIAQTPSDDLVIQVEEVDKSKTTLLLTRAKAKLTSFTGHASPILKSTLMFNGVQTAVYATPLSSHETLTMENKKYRLDGGAIIKAYSPIVYQSIRTLCGIDCHEFLNSFVLQSDLTKTKSPGKSGSDFLFTPDGKYIIKTIKRKEHNVIANSEFLADYYNHVKAQSSTQLPFYLGNYTLVAGGKKTHFVIMKNLLQKETQLIYDLKGSTHDRRAGPRKDNRGRVVFKDLDWTDKHEAIFMSQEDRDKLMVQVSKDVDFLKQHNIMDYSLLVGLQSDTRTCQQQPVIGMIDTLCPFSWRKRAETISKSLIFGSSAIDVVHPSKYGARFLNFVQSAVVPRPGRSVSTRC</sequence>
<evidence type="ECO:0000259" key="3">
    <source>
        <dbReference type="PROSITE" id="PS51455"/>
    </source>
</evidence>
<dbReference type="InterPro" id="IPR002498">
    <property type="entry name" value="PInositol-4-P-4/5-kinase_core"/>
</dbReference>
<dbReference type="InterPro" id="IPR023610">
    <property type="entry name" value="PInositol-4/5-P-5/4-kinase"/>
</dbReference>
<keyword evidence="1" id="KW-0067">ATP-binding</keyword>
<dbReference type="GO" id="GO:0016308">
    <property type="term" value="F:1-phosphatidylinositol-4-phosphate 5-kinase activity"/>
    <property type="evidence" value="ECO:0007669"/>
    <property type="project" value="TreeGrafter"/>
</dbReference>
<gene>
    <name evidence="4" type="primary">MSS4</name>
    <name evidence="4" type="ORF">AWJ20_4033</name>
</gene>
<dbReference type="PANTHER" id="PTHR23086:SF8">
    <property type="entry name" value="PHOSPHATIDYLINOSITOL 5-PHOSPHATE 4-KINASE, ISOFORM A"/>
    <property type="match status" value="1"/>
</dbReference>
<dbReference type="PANTHER" id="PTHR23086">
    <property type="entry name" value="PHOSPHATIDYLINOSITOL-4-PHOSPHATE 5-KINASE"/>
    <property type="match status" value="1"/>
</dbReference>
<keyword evidence="1" id="KW-0808">Transferase</keyword>
<dbReference type="GO" id="GO:0046854">
    <property type="term" value="P:phosphatidylinositol phosphate biosynthetic process"/>
    <property type="evidence" value="ECO:0007669"/>
    <property type="project" value="TreeGrafter"/>
</dbReference>
<dbReference type="KEGG" id="slb:AWJ20_4033"/>
<name>A0A161HFE4_9ASCO</name>
<dbReference type="SMART" id="SM00330">
    <property type="entry name" value="PIPKc"/>
    <property type="match status" value="1"/>
</dbReference>
<dbReference type="AlphaFoldDB" id="A0A161HFE4"/>
<dbReference type="GeneID" id="30036121"/>